<dbReference type="Proteomes" id="UP000295083">
    <property type="component" value="Unassembled WGS sequence"/>
</dbReference>
<evidence type="ECO:0000256" key="1">
    <source>
        <dbReference type="SAM" id="MobiDB-lite"/>
    </source>
</evidence>
<dbReference type="AlphaFoldDB" id="A0A4R8QAS6"/>
<sequence>MARSSSHHSDRPPALRRWTPPVQDGDTGRLTCFRISLTFADFSLVRHNLFLSPTSFVAHILRYYQSPEDDVASYDLVPHVLIVTQRKDFHGVSLTPLI</sequence>
<organism evidence="2 3">
    <name type="scientific">Colletotrichum spinosum</name>
    <dbReference type="NCBI Taxonomy" id="1347390"/>
    <lineage>
        <taxon>Eukaryota</taxon>
        <taxon>Fungi</taxon>
        <taxon>Dikarya</taxon>
        <taxon>Ascomycota</taxon>
        <taxon>Pezizomycotina</taxon>
        <taxon>Sordariomycetes</taxon>
        <taxon>Hypocreomycetidae</taxon>
        <taxon>Glomerellales</taxon>
        <taxon>Glomerellaceae</taxon>
        <taxon>Colletotrichum</taxon>
        <taxon>Colletotrichum orbiculare species complex</taxon>
    </lineage>
</organism>
<name>A0A4R8QAS6_9PEZI</name>
<accession>A0A4R8QAS6</accession>
<feature type="region of interest" description="Disordered" evidence="1">
    <location>
        <begin position="1"/>
        <end position="23"/>
    </location>
</feature>
<keyword evidence="3" id="KW-1185">Reference proteome</keyword>
<reference evidence="2 3" key="1">
    <citation type="submission" date="2018-11" db="EMBL/GenBank/DDBJ databases">
        <title>Genome sequence and assembly of Colletotrichum spinosum.</title>
        <authorList>
            <person name="Gan P."/>
            <person name="Shirasu K."/>
        </authorList>
    </citation>
    <scope>NUCLEOTIDE SEQUENCE [LARGE SCALE GENOMIC DNA]</scope>
    <source>
        <strain evidence="2 3">CBS 515.97</strain>
    </source>
</reference>
<protein>
    <submittedName>
        <fullName evidence="2">Uncharacterized protein</fullName>
    </submittedName>
</protein>
<dbReference type="EMBL" id="QAPG01000038">
    <property type="protein sequence ID" value="TDZ35678.1"/>
    <property type="molecule type" value="Genomic_DNA"/>
</dbReference>
<evidence type="ECO:0000313" key="2">
    <source>
        <dbReference type="EMBL" id="TDZ35678.1"/>
    </source>
</evidence>
<gene>
    <name evidence="2" type="ORF">C8035_v007168</name>
</gene>
<comment type="caution">
    <text evidence="2">The sequence shown here is derived from an EMBL/GenBank/DDBJ whole genome shotgun (WGS) entry which is preliminary data.</text>
</comment>
<evidence type="ECO:0000313" key="3">
    <source>
        <dbReference type="Proteomes" id="UP000295083"/>
    </source>
</evidence>
<proteinExistence type="predicted"/>